<evidence type="ECO:0000256" key="4">
    <source>
        <dbReference type="ARBA" id="ARBA00023163"/>
    </source>
</evidence>
<gene>
    <name evidence="6" type="ORF">GCM10023337_05740</name>
</gene>
<keyword evidence="2" id="KW-0805">Transcription regulation</keyword>
<evidence type="ECO:0000256" key="2">
    <source>
        <dbReference type="ARBA" id="ARBA00023015"/>
    </source>
</evidence>
<dbReference type="InterPro" id="IPR005119">
    <property type="entry name" value="LysR_subst-bd"/>
</dbReference>
<comment type="caution">
    <text evidence="6">The sequence shown here is derived from an EMBL/GenBank/DDBJ whole genome shotgun (WGS) entry which is preliminary data.</text>
</comment>
<keyword evidence="4" id="KW-0804">Transcription</keyword>
<dbReference type="PANTHER" id="PTHR30126">
    <property type="entry name" value="HTH-TYPE TRANSCRIPTIONAL REGULATOR"/>
    <property type="match status" value="1"/>
</dbReference>
<dbReference type="CDD" id="cd05466">
    <property type="entry name" value="PBP2_LTTR_substrate"/>
    <property type="match status" value="1"/>
</dbReference>
<dbReference type="SUPFAM" id="SSF53850">
    <property type="entry name" value="Periplasmic binding protein-like II"/>
    <property type="match status" value="1"/>
</dbReference>
<feature type="domain" description="HTH lysR-type" evidence="5">
    <location>
        <begin position="1"/>
        <end position="58"/>
    </location>
</feature>
<sequence>MLSLPIQALALVAQTGSITQAAQRLGLSQPSVTNYIRQMEDKYGVELFYRQGKALVPSEEARQLLPKIHDLQRQASHIEFMLRDFRSLQRGTLRISATGPYYLLPSLRAFNQHHPHISLAFSQQNSEKVLEAVLNYEVEIGSSSLLIENKRLYRRLLAVDTLQLVAHRSHPLASQPHIRLSDLKRHTLLLREPGSMTRKAILDTCKALGVELRHSMEFGSREAIHWGLLKNIGCSLLPSKETPDHPSLVIIPISDLSLHLNEYVYILQERRNAPLIQAFLQHLPAA</sequence>
<dbReference type="InterPro" id="IPR036390">
    <property type="entry name" value="WH_DNA-bd_sf"/>
</dbReference>
<dbReference type="Gene3D" id="3.40.190.290">
    <property type="match status" value="1"/>
</dbReference>
<proteinExistence type="inferred from homology"/>
<dbReference type="SUPFAM" id="SSF46785">
    <property type="entry name" value="Winged helix' DNA-binding domain"/>
    <property type="match status" value="1"/>
</dbReference>
<dbReference type="InterPro" id="IPR000847">
    <property type="entry name" value="LysR_HTH_N"/>
</dbReference>
<evidence type="ECO:0000259" key="5">
    <source>
        <dbReference type="PROSITE" id="PS50931"/>
    </source>
</evidence>
<dbReference type="Proteomes" id="UP001500227">
    <property type="component" value="Unassembled WGS sequence"/>
</dbReference>
<evidence type="ECO:0000256" key="1">
    <source>
        <dbReference type="ARBA" id="ARBA00009437"/>
    </source>
</evidence>
<dbReference type="EMBL" id="BAABKD010000002">
    <property type="protein sequence ID" value="GAA5086252.1"/>
    <property type="molecule type" value="Genomic_DNA"/>
</dbReference>
<reference evidence="7" key="1">
    <citation type="journal article" date="2019" name="Int. J. Syst. Evol. Microbiol.">
        <title>The Global Catalogue of Microorganisms (GCM) 10K type strain sequencing project: providing services to taxonomists for standard genome sequencing and annotation.</title>
        <authorList>
            <consortium name="The Broad Institute Genomics Platform"/>
            <consortium name="The Broad Institute Genome Sequencing Center for Infectious Disease"/>
            <person name="Wu L."/>
            <person name="Ma J."/>
        </authorList>
    </citation>
    <scope>NUCLEOTIDE SEQUENCE [LARGE SCALE GENOMIC DNA]</scope>
    <source>
        <strain evidence="7">JCM 18423</strain>
    </source>
</reference>
<dbReference type="PANTHER" id="PTHR30126:SF94">
    <property type="entry name" value="LYSR FAMILY TRANSCRIPTIONAL REGULATOR"/>
    <property type="match status" value="1"/>
</dbReference>
<evidence type="ECO:0000313" key="7">
    <source>
        <dbReference type="Proteomes" id="UP001500227"/>
    </source>
</evidence>
<organism evidence="6 7">
    <name type="scientific">Paenalcaligenes hermetiae</name>
    <dbReference type="NCBI Taxonomy" id="1157987"/>
    <lineage>
        <taxon>Bacteria</taxon>
        <taxon>Pseudomonadati</taxon>
        <taxon>Pseudomonadota</taxon>
        <taxon>Betaproteobacteria</taxon>
        <taxon>Burkholderiales</taxon>
        <taxon>Alcaligenaceae</taxon>
        <taxon>Paenalcaligenes</taxon>
    </lineage>
</organism>
<dbReference type="Gene3D" id="1.10.10.10">
    <property type="entry name" value="Winged helix-like DNA-binding domain superfamily/Winged helix DNA-binding domain"/>
    <property type="match status" value="1"/>
</dbReference>
<keyword evidence="3" id="KW-0238">DNA-binding</keyword>
<accession>A0ABP9M047</accession>
<keyword evidence="7" id="KW-1185">Reference proteome</keyword>
<dbReference type="PROSITE" id="PS50931">
    <property type="entry name" value="HTH_LYSR"/>
    <property type="match status" value="1"/>
</dbReference>
<protein>
    <submittedName>
        <fullName evidence="6">LysR family transcriptional regulator</fullName>
    </submittedName>
</protein>
<name>A0ABP9M047_9BURK</name>
<dbReference type="PRINTS" id="PR00039">
    <property type="entry name" value="HTHLYSR"/>
</dbReference>
<dbReference type="Pfam" id="PF00126">
    <property type="entry name" value="HTH_1"/>
    <property type="match status" value="1"/>
</dbReference>
<dbReference type="Pfam" id="PF03466">
    <property type="entry name" value="LysR_substrate"/>
    <property type="match status" value="1"/>
</dbReference>
<dbReference type="RefSeq" id="WP_300646607.1">
    <property type="nucleotide sequence ID" value="NZ_BAABKD010000002.1"/>
</dbReference>
<comment type="similarity">
    <text evidence="1">Belongs to the LysR transcriptional regulatory family.</text>
</comment>
<evidence type="ECO:0000313" key="6">
    <source>
        <dbReference type="EMBL" id="GAA5086252.1"/>
    </source>
</evidence>
<evidence type="ECO:0000256" key="3">
    <source>
        <dbReference type="ARBA" id="ARBA00023125"/>
    </source>
</evidence>
<dbReference type="InterPro" id="IPR036388">
    <property type="entry name" value="WH-like_DNA-bd_sf"/>
</dbReference>